<dbReference type="Proteomes" id="UP000263517">
    <property type="component" value="Unassembled WGS sequence"/>
</dbReference>
<evidence type="ECO:0000313" key="2">
    <source>
        <dbReference type="Proteomes" id="UP000263517"/>
    </source>
</evidence>
<dbReference type="EMBL" id="DNAN01000605">
    <property type="protein sequence ID" value="HAW77472.1"/>
    <property type="molecule type" value="Genomic_DNA"/>
</dbReference>
<organism evidence="1 2">
    <name type="scientific">Alteromonas australica</name>
    <dbReference type="NCBI Taxonomy" id="589873"/>
    <lineage>
        <taxon>Bacteria</taxon>
        <taxon>Pseudomonadati</taxon>
        <taxon>Pseudomonadota</taxon>
        <taxon>Gammaproteobacteria</taxon>
        <taxon>Alteromonadales</taxon>
        <taxon>Alteromonadaceae</taxon>
        <taxon>Alteromonas/Salinimonas group</taxon>
        <taxon>Alteromonas</taxon>
    </lineage>
</organism>
<reference evidence="1 2" key="1">
    <citation type="journal article" date="2018" name="Nat. Biotechnol.">
        <title>A standardized bacterial taxonomy based on genome phylogeny substantially revises the tree of life.</title>
        <authorList>
            <person name="Parks D.H."/>
            <person name="Chuvochina M."/>
            <person name="Waite D.W."/>
            <person name="Rinke C."/>
            <person name="Skarshewski A."/>
            <person name="Chaumeil P.A."/>
            <person name="Hugenholtz P."/>
        </authorList>
    </citation>
    <scope>NUCLEOTIDE SEQUENCE [LARGE SCALE GENOMIC DNA]</scope>
    <source>
        <strain evidence="1">UBA11978</strain>
    </source>
</reference>
<proteinExistence type="predicted"/>
<evidence type="ECO:0000313" key="1">
    <source>
        <dbReference type="EMBL" id="HAW77472.1"/>
    </source>
</evidence>
<dbReference type="AlphaFoldDB" id="A0A350P855"/>
<sequence length="118" mass="13495">MSSADWDRCEPFIEAALEHAHGTHSTNDVLKLVIKGDAQFWPYFDAAIVTEIIRYPQKTVLRFWLAGGNLDTLLEAEPEIINWSRRWGCEGVEIFGRKGWVRALKGYEPTSTIMVKDI</sequence>
<protein>
    <submittedName>
        <fullName evidence="1">Uncharacterized protein</fullName>
    </submittedName>
</protein>
<accession>A0A350P855</accession>
<gene>
    <name evidence="1" type="ORF">DCW74_17270</name>
</gene>
<comment type="caution">
    <text evidence="1">The sequence shown here is derived from an EMBL/GenBank/DDBJ whole genome shotgun (WGS) entry which is preliminary data.</text>
</comment>
<name>A0A350P855_9ALTE</name>